<dbReference type="CDD" id="cd00995">
    <property type="entry name" value="PBP2_NikA_DppA_OppA_like"/>
    <property type="match status" value="1"/>
</dbReference>
<protein>
    <submittedName>
        <fullName evidence="7">ABC transporter substrate-binding protein</fullName>
    </submittedName>
</protein>
<dbReference type="SUPFAM" id="SSF53850">
    <property type="entry name" value="Periplasmic binding protein-like II"/>
    <property type="match status" value="1"/>
</dbReference>
<organism evidence="7 8">
    <name type="scientific">Teichococcus aerophilus</name>
    <dbReference type="NCBI Taxonomy" id="1224513"/>
    <lineage>
        <taxon>Bacteria</taxon>
        <taxon>Pseudomonadati</taxon>
        <taxon>Pseudomonadota</taxon>
        <taxon>Alphaproteobacteria</taxon>
        <taxon>Acetobacterales</taxon>
        <taxon>Roseomonadaceae</taxon>
        <taxon>Roseomonas</taxon>
    </lineage>
</organism>
<dbReference type="PANTHER" id="PTHR30290">
    <property type="entry name" value="PERIPLASMIC BINDING COMPONENT OF ABC TRANSPORTER"/>
    <property type="match status" value="1"/>
</dbReference>
<dbReference type="InterPro" id="IPR030678">
    <property type="entry name" value="Peptide/Ni-bd"/>
</dbReference>
<evidence type="ECO:0000256" key="5">
    <source>
        <dbReference type="SAM" id="SignalP"/>
    </source>
</evidence>
<dbReference type="PROSITE" id="PS51318">
    <property type="entry name" value="TAT"/>
    <property type="match status" value="1"/>
</dbReference>
<evidence type="ECO:0000259" key="6">
    <source>
        <dbReference type="Pfam" id="PF00496"/>
    </source>
</evidence>
<dbReference type="RefSeq" id="WP_187784579.1">
    <property type="nucleotide sequence ID" value="NZ_JACTVA010000017.1"/>
</dbReference>
<keyword evidence="8" id="KW-1185">Reference proteome</keyword>
<keyword evidence="3" id="KW-0813">Transport</keyword>
<dbReference type="Gene3D" id="3.10.105.10">
    <property type="entry name" value="Dipeptide-binding Protein, Domain 3"/>
    <property type="match status" value="1"/>
</dbReference>
<name>A0ABR7RLE1_9PROT</name>
<dbReference type="Proteomes" id="UP000626026">
    <property type="component" value="Unassembled WGS sequence"/>
</dbReference>
<reference evidence="7 8" key="1">
    <citation type="journal article" date="2013" name="Int. J. Syst. Evol. Microbiol.">
        <title>Roseomonas aerophila sp. nov., isolated from air.</title>
        <authorList>
            <person name="Kim S.J."/>
            <person name="Weon H.Y."/>
            <person name="Ahn J.H."/>
            <person name="Hong S.B."/>
            <person name="Seok S.J."/>
            <person name="Whang K.S."/>
            <person name="Kwon S.W."/>
        </authorList>
    </citation>
    <scope>NUCLEOTIDE SEQUENCE [LARGE SCALE GENOMIC DNA]</scope>
    <source>
        <strain evidence="7 8">NBRC 108923</strain>
    </source>
</reference>
<feature type="domain" description="Solute-binding protein family 5" evidence="6">
    <location>
        <begin position="79"/>
        <end position="411"/>
    </location>
</feature>
<dbReference type="EMBL" id="JACTVA010000017">
    <property type="protein sequence ID" value="MBC9207409.1"/>
    <property type="molecule type" value="Genomic_DNA"/>
</dbReference>
<gene>
    <name evidence="7" type="ORF">IBL26_11230</name>
</gene>
<evidence type="ECO:0000313" key="8">
    <source>
        <dbReference type="Proteomes" id="UP000626026"/>
    </source>
</evidence>
<evidence type="ECO:0000256" key="4">
    <source>
        <dbReference type="ARBA" id="ARBA00022729"/>
    </source>
</evidence>
<dbReference type="PANTHER" id="PTHR30290:SF9">
    <property type="entry name" value="OLIGOPEPTIDE-BINDING PROTEIN APPA"/>
    <property type="match status" value="1"/>
</dbReference>
<evidence type="ECO:0000256" key="3">
    <source>
        <dbReference type="ARBA" id="ARBA00022448"/>
    </source>
</evidence>
<comment type="similarity">
    <text evidence="2">Belongs to the bacterial solute-binding protein 5 family.</text>
</comment>
<dbReference type="InterPro" id="IPR039424">
    <property type="entry name" value="SBP_5"/>
</dbReference>
<sequence length="514" mass="56791">MTFSLSRRAALGGLASLPLAGMAPAFAQPSAPQAPRRGGVLQYATLGLDTSDPHRHTGAIGVQQAFVEGLTSIAANGSVEPFLAEAFEVSADGKTYTFRIRPGVRFHNGDVLAAADVVANMERVKTKVKGGWLTSAMRQAESMEAPDERTVVLRLKEPFAPLLNLVSELWILSPKSPGWEETITQPIGTGPFTFGTWQPKVRFQAPAFEGYWQQGRPYLSAVEFDLREVADPGLALRAGDLHVASVTRDKLRPLQRDAAMKPAPIRDTTWYFASFNNRRPRAPLQDPRVRQAIGHAIDKRALMTFAAGPDAIVTNQMVIPGNVYFDQATHDADAYAKPDLDRARALLREAGVNPAQHRLEVVSWQSAWPQAVVQMIKKLGFEVNHVPLDDVGAQRRLGQYDWDIALMESGPRADIFLRYVRLTSDGPNPVLWGGIQDEALDGLIDRAVAEPDQTRRVANYLAAWKRIMEKDYFYVLGHEQSIIVSRAEVQGWEPGFTWSPHWASGGLAQTWLKA</sequence>
<keyword evidence="4 5" id="KW-0732">Signal</keyword>
<evidence type="ECO:0000256" key="1">
    <source>
        <dbReference type="ARBA" id="ARBA00004418"/>
    </source>
</evidence>
<dbReference type="Pfam" id="PF00496">
    <property type="entry name" value="SBP_bac_5"/>
    <property type="match status" value="1"/>
</dbReference>
<evidence type="ECO:0000313" key="7">
    <source>
        <dbReference type="EMBL" id="MBC9207409.1"/>
    </source>
</evidence>
<accession>A0ABR7RLE1</accession>
<feature type="signal peptide" evidence="5">
    <location>
        <begin position="1"/>
        <end position="27"/>
    </location>
</feature>
<proteinExistence type="inferred from homology"/>
<dbReference type="Gene3D" id="3.40.190.10">
    <property type="entry name" value="Periplasmic binding protein-like II"/>
    <property type="match status" value="1"/>
</dbReference>
<evidence type="ECO:0000256" key="2">
    <source>
        <dbReference type="ARBA" id="ARBA00005695"/>
    </source>
</evidence>
<dbReference type="InterPro" id="IPR006311">
    <property type="entry name" value="TAT_signal"/>
</dbReference>
<feature type="chain" id="PRO_5046619111" evidence="5">
    <location>
        <begin position="28"/>
        <end position="514"/>
    </location>
</feature>
<dbReference type="PIRSF" id="PIRSF002741">
    <property type="entry name" value="MppA"/>
    <property type="match status" value="1"/>
</dbReference>
<dbReference type="InterPro" id="IPR000914">
    <property type="entry name" value="SBP_5_dom"/>
</dbReference>
<comment type="caution">
    <text evidence="7">The sequence shown here is derived from an EMBL/GenBank/DDBJ whole genome shotgun (WGS) entry which is preliminary data.</text>
</comment>
<comment type="subcellular location">
    <subcellularLocation>
        <location evidence="1">Periplasm</location>
    </subcellularLocation>
</comment>